<dbReference type="WBParaSite" id="EVEC_0001087301-mRNA-1">
    <property type="protein sequence ID" value="EVEC_0001087301-mRNA-1"/>
    <property type="gene ID" value="EVEC_0001087301"/>
</dbReference>
<dbReference type="PANTHER" id="PTHR31640:SF1">
    <property type="entry name" value="BRIDGE-LIKE LIPID TRANSFER PROTEIN FAMILY MEMBER 1"/>
    <property type="match status" value="1"/>
</dbReference>
<evidence type="ECO:0000313" key="3">
    <source>
        <dbReference type="Proteomes" id="UP000274131"/>
    </source>
</evidence>
<dbReference type="GO" id="GO:0098793">
    <property type="term" value="C:presynapse"/>
    <property type="evidence" value="ECO:0007669"/>
    <property type="project" value="GOC"/>
</dbReference>
<dbReference type="InterPro" id="IPR047104">
    <property type="entry name" value="BLTP1_N"/>
</dbReference>
<reference evidence="4" key="1">
    <citation type="submission" date="2017-02" db="UniProtKB">
        <authorList>
            <consortium name="WormBaseParasite"/>
        </authorList>
    </citation>
    <scope>IDENTIFICATION</scope>
</reference>
<proteinExistence type="predicted"/>
<organism evidence="4">
    <name type="scientific">Enterobius vermicularis</name>
    <name type="common">Human pinworm</name>
    <dbReference type="NCBI Taxonomy" id="51028"/>
    <lineage>
        <taxon>Eukaryota</taxon>
        <taxon>Metazoa</taxon>
        <taxon>Ecdysozoa</taxon>
        <taxon>Nematoda</taxon>
        <taxon>Chromadorea</taxon>
        <taxon>Rhabditida</taxon>
        <taxon>Spirurina</taxon>
        <taxon>Oxyuridomorpha</taxon>
        <taxon>Oxyuroidea</taxon>
        <taxon>Oxyuridae</taxon>
        <taxon>Enterobius</taxon>
    </lineage>
</organism>
<accession>A0A0N4VJ52</accession>
<evidence type="ECO:0000313" key="4">
    <source>
        <dbReference type="WBParaSite" id="EVEC_0001087301-mRNA-1"/>
    </source>
</evidence>
<dbReference type="GO" id="GO:0048488">
    <property type="term" value="P:synaptic vesicle endocytosis"/>
    <property type="evidence" value="ECO:0007669"/>
    <property type="project" value="TreeGrafter"/>
</dbReference>
<feature type="domain" description="Bridge-like lipid transfer protein family member 1 N-terminal" evidence="1">
    <location>
        <begin position="38"/>
        <end position="457"/>
    </location>
</feature>
<dbReference type="STRING" id="51028.A0A0N4VJ52"/>
<dbReference type="AlphaFoldDB" id="A0A0N4VJ52"/>
<reference evidence="2 3" key="2">
    <citation type="submission" date="2018-10" db="EMBL/GenBank/DDBJ databases">
        <authorList>
            <consortium name="Pathogen Informatics"/>
        </authorList>
    </citation>
    <scope>NUCLEOTIDE SEQUENCE [LARGE SCALE GENOMIC DNA]</scope>
</reference>
<dbReference type="Pfam" id="PF20413">
    <property type="entry name" value="BLTP1_N"/>
    <property type="match status" value="1"/>
</dbReference>
<keyword evidence="3" id="KW-1185">Reference proteome</keyword>
<name>A0A0N4VJ52_ENTVE</name>
<evidence type="ECO:0000313" key="2">
    <source>
        <dbReference type="EMBL" id="VDD95447.1"/>
    </source>
</evidence>
<gene>
    <name evidence="2" type="ORF">EVEC_LOCUS10198</name>
</gene>
<dbReference type="OrthoDB" id="10051416at2759"/>
<evidence type="ECO:0000259" key="1">
    <source>
        <dbReference type="Pfam" id="PF20413"/>
    </source>
</evidence>
<sequence>MEIRKGDFVMGELLFFRDLERYNFAATVLSELNAFGFKPRTSSRVHVTLNGLQVHVFNRLAEYKKLSMYFGLERVFKFFSEKEEQAWDSFYDKLWCLIGYIKLSIGSGKFVAGNCSLPSVFVIIFENYSSRIYLKSRKTGCDRALLCIVGACENLSVSFVKSSEFEKKQPLHFTGRRDAPPRTMGDGFAVLQSARLHFYYNQSILGIVQDEMQSATENQPVWESVWRFGKNTVFSYGPWADAQRVLIYDFFFPPAHCTASVTYVLKFYCSEMPKRGQRRIFLAHDARISVLNDAGFDIWFMRGDDLNALHLRFKQGSSVDLNIPWITLRSGYSTILRCCLLFVDSSTSLPYSKFFQCETFRLSLCAHYPRVFNAHQSWKFQIELNKLTVWFVWDHKRFFSVSFFIDFCLMGDLINEWSSASVTDLYEFVPYTWNFNIKITDSFELILVLNDKNWVDTKRDCPRILDIVSIRLLKVESRFVDRWGASFIKDTLEDTIAGVLTISLFDIPENTLVALVGREAIMNAYLPFVDFCPETVDTVYEVVAKDTVALRFWVPPSSPMFPVLKTLLKNSIYVPSFASSSNLPTSSSLNEHWIEVWRSEEVKILLDYVYHPVYKDYSSDLPYSVVTSFLPKGASHPITLVPDDLLVEVCVFQLLIPIAKH</sequence>
<dbReference type="PANTHER" id="PTHR31640">
    <property type="entry name" value="TRANSMEMBRANE PROTEIN KIAA1109"/>
    <property type="match status" value="1"/>
</dbReference>
<dbReference type="Proteomes" id="UP000274131">
    <property type="component" value="Unassembled WGS sequence"/>
</dbReference>
<protein>
    <submittedName>
        <fullName evidence="4">Fmp27_GFWDK domain-containing protein</fullName>
    </submittedName>
</protein>
<dbReference type="InterPro" id="IPR033616">
    <property type="entry name" value="BLTP1"/>
</dbReference>
<dbReference type="EMBL" id="UXUI01010627">
    <property type="protein sequence ID" value="VDD95447.1"/>
    <property type="molecule type" value="Genomic_DNA"/>
</dbReference>